<reference evidence="1 2" key="1">
    <citation type="submission" date="2024-05" db="EMBL/GenBank/DDBJ databases">
        <authorList>
            <person name="Wallberg A."/>
        </authorList>
    </citation>
    <scope>NUCLEOTIDE SEQUENCE [LARGE SCALE GENOMIC DNA]</scope>
</reference>
<dbReference type="EMBL" id="CAXKWB010053057">
    <property type="protein sequence ID" value="CAL4173785.1"/>
    <property type="molecule type" value="Genomic_DNA"/>
</dbReference>
<accession>A0AAV2S8D9</accession>
<proteinExistence type="predicted"/>
<protein>
    <submittedName>
        <fullName evidence="1">Uncharacterized protein</fullName>
    </submittedName>
</protein>
<evidence type="ECO:0000313" key="2">
    <source>
        <dbReference type="Proteomes" id="UP001497623"/>
    </source>
</evidence>
<comment type="caution">
    <text evidence="1">The sequence shown here is derived from an EMBL/GenBank/DDBJ whole genome shotgun (WGS) entry which is preliminary data.</text>
</comment>
<gene>
    <name evidence="1" type="ORF">MNOR_LOCUS34431</name>
</gene>
<feature type="non-terminal residue" evidence="1">
    <location>
        <position position="1"/>
    </location>
</feature>
<name>A0AAV2S8D9_MEGNR</name>
<organism evidence="1 2">
    <name type="scientific">Meganyctiphanes norvegica</name>
    <name type="common">Northern krill</name>
    <name type="synonym">Thysanopoda norvegica</name>
    <dbReference type="NCBI Taxonomy" id="48144"/>
    <lineage>
        <taxon>Eukaryota</taxon>
        <taxon>Metazoa</taxon>
        <taxon>Ecdysozoa</taxon>
        <taxon>Arthropoda</taxon>
        <taxon>Crustacea</taxon>
        <taxon>Multicrustacea</taxon>
        <taxon>Malacostraca</taxon>
        <taxon>Eumalacostraca</taxon>
        <taxon>Eucarida</taxon>
        <taxon>Euphausiacea</taxon>
        <taxon>Euphausiidae</taxon>
        <taxon>Meganyctiphanes</taxon>
    </lineage>
</organism>
<evidence type="ECO:0000313" key="1">
    <source>
        <dbReference type="EMBL" id="CAL4173785.1"/>
    </source>
</evidence>
<dbReference type="Proteomes" id="UP001497623">
    <property type="component" value="Unassembled WGS sequence"/>
</dbReference>
<sequence>FFFFFILKANFTKNNIWLLVSPKKYILIFFLPQIGKKVIFSDFFQFKIFDAQKVEGPIKSISNNPQFDMKLQIIAHINILLYLECFLDLNVKRNKIQLTI</sequence>
<dbReference type="AlphaFoldDB" id="A0AAV2S8D9"/>
<keyword evidence="2" id="KW-1185">Reference proteome</keyword>